<comment type="similarity">
    <text evidence="2">Belongs to the SsgA family.</text>
</comment>
<name>A0A919CTL6_9ACTN</name>
<comment type="caution">
    <text evidence="7">The sequence shown here is derived from an EMBL/GenBank/DDBJ whole genome shotgun (WGS) entry which is preliminary data.</text>
</comment>
<keyword evidence="3" id="KW-0132">Cell division</keyword>
<organism evidence="7 8">
    <name type="scientific">Streptomyces naganishii JCM 4654</name>
    <dbReference type="NCBI Taxonomy" id="1306179"/>
    <lineage>
        <taxon>Bacteria</taxon>
        <taxon>Bacillati</taxon>
        <taxon>Actinomycetota</taxon>
        <taxon>Actinomycetes</taxon>
        <taxon>Kitasatosporales</taxon>
        <taxon>Streptomycetaceae</taxon>
        <taxon>Streptomyces</taxon>
    </lineage>
</organism>
<evidence type="ECO:0000256" key="3">
    <source>
        <dbReference type="ARBA" id="ARBA00022618"/>
    </source>
</evidence>
<dbReference type="InterPro" id="IPR006776">
    <property type="entry name" value="SsgB"/>
</dbReference>
<gene>
    <name evidence="7" type="ORF">GCM10010508_11380</name>
</gene>
<evidence type="ECO:0000256" key="2">
    <source>
        <dbReference type="ARBA" id="ARBA00009323"/>
    </source>
</evidence>
<dbReference type="GO" id="GO:0030435">
    <property type="term" value="P:sporulation resulting in formation of a cellular spore"/>
    <property type="evidence" value="ECO:0007669"/>
    <property type="project" value="UniProtKB-KW"/>
</dbReference>
<keyword evidence="6" id="KW-0131">Cell cycle</keyword>
<dbReference type="Gene3D" id="2.30.31.20">
    <property type="entry name" value="Sporulation-specific cell division protein SsgB"/>
    <property type="match status" value="1"/>
</dbReference>
<evidence type="ECO:0000256" key="5">
    <source>
        <dbReference type="ARBA" id="ARBA00023210"/>
    </source>
</evidence>
<evidence type="ECO:0000256" key="6">
    <source>
        <dbReference type="ARBA" id="ARBA00023306"/>
    </source>
</evidence>
<dbReference type="GO" id="GO:0030428">
    <property type="term" value="C:cell septum"/>
    <property type="evidence" value="ECO:0007669"/>
    <property type="project" value="UniProtKB-SubCell"/>
</dbReference>
<evidence type="ECO:0000313" key="7">
    <source>
        <dbReference type="EMBL" id="GHD85919.1"/>
    </source>
</evidence>
<dbReference type="GO" id="GO:0000917">
    <property type="term" value="P:division septum assembly"/>
    <property type="evidence" value="ECO:0007669"/>
    <property type="project" value="UniProtKB-KW"/>
</dbReference>
<evidence type="ECO:0000256" key="1">
    <source>
        <dbReference type="ARBA" id="ARBA00004431"/>
    </source>
</evidence>
<dbReference type="EMBL" id="BMVF01000003">
    <property type="protein sequence ID" value="GHD85919.1"/>
    <property type="molecule type" value="Genomic_DNA"/>
</dbReference>
<keyword evidence="5" id="KW-0717">Septation</keyword>
<evidence type="ECO:0008006" key="9">
    <source>
        <dbReference type="Google" id="ProtNLM"/>
    </source>
</evidence>
<sequence length="163" mass="17813">MGGTRGLYVLMPSEAPLVNSYVHKSLVVQLQAGDTERFPVLAHLSYDAGDPFAVTVVFSHDGRVLARWTLDREMLGEGLTRPVGLGDVRFRPESDGPWEELCMEFYGNAHPDGGRHHATVFVWAPAVSAFLRETHDVVAPGEEDFGADGFLAEIFAGGSQREV</sequence>
<comment type="subcellular location">
    <subcellularLocation>
        <location evidence="1">Cell septum</location>
    </subcellularLocation>
</comment>
<accession>A0A919CTL6</accession>
<reference evidence="7" key="1">
    <citation type="journal article" date="2014" name="Int. J. Syst. Evol. Microbiol.">
        <title>Complete genome sequence of Corynebacterium casei LMG S-19264T (=DSM 44701T), isolated from a smear-ripened cheese.</title>
        <authorList>
            <consortium name="US DOE Joint Genome Institute (JGI-PGF)"/>
            <person name="Walter F."/>
            <person name="Albersmeier A."/>
            <person name="Kalinowski J."/>
            <person name="Ruckert C."/>
        </authorList>
    </citation>
    <scope>NUCLEOTIDE SEQUENCE</scope>
    <source>
        <strain evidence="7">JCM 4654</strain>
    </source>
</reference>
<dbReference type="AlphaFoldDB" id="A0A919CTL6"/>
<dbReference type="Pfam" id="PF04686">
    <property type="entry name" value="SsgA"/>
    <property type="match status" value="1"/>
</dbReference>
<evidence type="ECO:0000313" key="8">
    <source>
        <dbReference type="Proteomes" id="UP000608955"/>
    </source>
</evidence>
<evidence type="ECO:0000256" key="4">
    <source>
        <dbReference type="ARBA" id="ARBA00022969"/>
    </source>
</evidence>
<keyword evidence="4" id="KW-0749">Sporulation</keyword>
<protein>
    <recommendedName>
        <fullName evidence="9">SsgA family sporulation/cell division regulator</fullName>
    </recommendedName>
</protein>
<reference evidence="7" key="2">
    <citation type="submission" date="2020-09" db="EMBL/GenBank/DDBJ databases">
        <authorList>
            <person name="Sun Q."/>
            <person name="Ohkuma M."/>
        </authorList>
    </citation>
    <scope>NUCLEOTIDE SEQUENCE</scope>
    <source>
        <strain evidence="7">JCM 4654</strain>
    </source>
</reference>
<dbReference type="InterPro" id="IPR038658">
    <property type="entry name" value="SsgB_sf"/>
</dbReference>
<keyword evidence="8" id="KW-1185">Reference proteome</keyword>
<proteinExistence type="inferred from homology"/>
<dbReference type="Proteomes" id="UP000608955">
    <property type="component" value="Unassembled WGS sequence"/>
</dbReference>